<evidence type="ECO:0000313" key="2">
    <source>
        <dbReference type="EMBL" id="CEZ19949.1"/>
    </source>
</evidence>
<dbReference type="PANTHER" id="PTHR38693:SF1">
    <property type="entry name" value="UBIQUINONE BIOSYNTHESIS ACCESSORY FACTOR UBIJ"/>
    <property type="match status" value="1"/>
</dbReference>
<reference evidence="3" key="1">
    <citation type="submission" date="2014-12" db="EMBL/GenBank/DDBJ databases">
        <authorList>
            <person name="Salcher M.M."/>
        </authorList>
    </citation>
    <scope>NUCLEOTIDE SEQUENCE [LARGE SCALE GENOMIC DNA]</scope>
    <source>
        <strain evidence="3">MMS-10A-171</strain>
    </source>
</reference>
<evidence type="ECO:0000259" key="1">
    <source>
        <dbReference type="Pfam" id="PF02036"/>
    </source>
</evidence>
<dbReference type="InterPro" id="IPR038989">
    <property type="entry name" value="UbiJ"/>
</dbReference>
<organism evidence="2 3">
    <name type="scientific">Candidatus Methylopumilus planktonicus</name>
    <dbReference type="NCBI Taxonomy" id="1581557"/>
    <lineage>
        <taxon>Bacteria</taxon>
        <taxon>Pseudomonadati</taxon>
        <taxon>Pseudomonadota</taxon>
        <taxon>Betaproteobacteria</taxon>
        <taxon>Nitrosomonadales</taxon>
        <taxon>Methylophilaceae</taxon>
        <taxon>Candidatus Methylopumilus</taxon>
    </lineage>
</organism>
<proteinExistence type="predicted"/>
<gene>
    <name evidence="2" type="ORF">BN1208_1068</name>
</gene>
<evidence type="ECO:0000313" key="3">
    <source>
        <dbReference type="Proteomes" id="UP000064007"/>
    </source>
</evidence>
<dbReference type="InterPro" id="IPR003033">
    <property type="entry name" value="SCP2_sterol-bd_dom"/>
</dbReference>
<dbReference type="Proteomes" id="UP000064007">
    <property type="component" value="Chromosome 1"/>
</dbReference>
<dbReference type="STRING" id="1581557.BN1208_1068"/>
<name>A0A0D6EWZ0_9PROT</name>
<keyword evidence="3" id="KW-1185">Reference proteome</keyword>
<dbReference type="EMBL" id="LN827929">
    <property type="protein sequence ID" value="CEZ19949.1"/>
    <property type="molecule type" value="Genomic_DNA"/>
</dbReference>
<sequence>MIIDTIKTKLTNHLFQQNEWLKKDLIKHRLKSILFNVGPIHYVLIVNDSGLPEYRDQIDTCDAEIKLSISSAIELMRGNKKADIEIKGDIEFATVMSNLLRDVEWDYEDDLSDIIGDIPAYHLVKFGKKVVTTTKETSFNIADTFKEYWLEEKPLIAKKRLVEQFNNEVDRLRFDVDRLELRLKKL</sequence>
<feature type="domain" description="SCP2" evidence="1">
    <location>
        <begin position="12"/>
        <end position="101"/>
    </location>
</feature>
<dbReference type="PANTHER" id="PTHR38693">
    <property type="entry name" value="UBIQUINONE BIOSYNTHESIS PROTEIN UBIJ"/>
    <property type="match status" value="1"/>
</dbReference>
<dbReference type="Pfam" id="PF02036">
    <property type="entry name" value="SCP2"/>
    <property type="match status" value="1"/>
</dbReference>
<accession>A0A0D6EWZ0</accession>
<dbReference type="KEGG" id="mbat:BN1208_1068"/>
<dbReference type="HOGENOM" id="CLU_100130_0_0_4"/>
<dbReference type="GO" id="GO:0006744">
    <property type="term" value="P:ubiquinone biosynthetic process"/>
    <property type="evidence" value="ECO:0007669"/>
    <property type="project" value="InterPro"/>
</dbReference>
<dbReference type="AlphaFoldDB" id="A0A0D6EWZ0"/>
<protein>
    <recommendedName>
        <fullName evidence="1">SCP2 domain-containing protein</fullName>
    </recommendedName>
</protein>
<dbReference type="OrthoDB" id="8525483at2"/>
<dbReference type="RefSeq" id="WP_052734649.1">
    <property type="nucleotide sequence ID" value="NZ_LN827929.1"/>
</dbReference>